<dbReference type="SUPFAM" id="SSF51905">
    <property type="entry name" value="FAD/NAD(P)-binding domain"/>
    <property type="match status" value="1"/>
</dbReference>
<dbReference type="InterPro" id="IPR046952">
    <property type="entry name" value="GSHR/TRXR-like"/>
</dbReference>
<evidence type="ECO:0000256" key="12">
    <source>
        <dbReference type="PIRSR" id="PIRSR000350-4"/>
    </source>
</evidence>
<feature type="disulfide bond" description="Redox-active" evidence="12">
    <location>
        <begin position="76"/>
        <end position="81"/>
    </location>
</feature>
<dbReference type="Gene3D" id="3.30.390.30">
    <property type="match status" value="1"/>
</dbReference>
<dbReference type="GO" id="GO:0006979">
    <property type="term" value="P:response to oxidative stress"/>
    <property type="evidence" value="ECO:0007669"/>
    <property type="project" value="UniProtKB-ARBA"/>
</dbReference>
<dbReference type="SUPFAM" id="SSF55424">
    <property type="entry name" value="FAD/NAD-linked reductases, dimerisation (C-terminal) domain"/>
    <property type="match status" value="1"/>
</dbReference>
<evidence type="ECO:0000256" key="10">
    <source>
        <dbReference type="PIRSR" id="PIRSR000350-2"/>
    </source>
</evidence>
<dbReference type="Pfam" id="PF07992">
    <property type="entry name" value="Pyr_redox_2"/>
    <property type="match status" value="1"/>
</dbReference>
<dbReference type="AlphaFoldDB" id="A0A3P9MQC5"/>
<evidence type="ECO:0000256" key="1">
    <source>
        <dbReference type="ARBA" id="ARBA00007532"/>
    </source>
</evidence>
<evidence type="ECO:0000256" key="3">
    <source>
        <dbReference type="ARBA" id="ARBA00022630"/>
    </source>
</evidence>
<feature type="binding site" evidence="11">
    <location>
        <position position="85"/>
    </location>
    <ligand>
        <name>FAD</name>
        <dbReference type="ChEBI" id="CHEBI:57692"/>
    </ligand>
</feature>
<dbReference type="InterPro" id="IPR001100">
    <property type="entry name" value="Pyr_nuc-diS_OxRdtase"/>
</dbReference>
<evidence type="ECO:0000259" key="14">
    <source>
        <dbReference type="Pfam" id="PF02852"/>
    </source>
</evidence>
<dbReference type="NCBIfam" id="TIGR01438">
    <property type="entry name" value="TGR"/>
    <property type="match status" value="1"/>
</dbReference>
<dbReference type="InterPro" id="IPR023753">
    <property type="entry name" value="FAD/NAD-binding_dom"/>
</dbReference>
<dbReference type="InterPro" id="IPR004099">
    <property type="entry name" value="Pyr_nucl-diS_OxRdtase_dimer"/>
</dbReference>
<feature type="active site" description="Proton acceptor" evidence="10">
    <location>
        <position position="487"/>
    </location>
</feature>
<dbReference type="Pfam" id="PF02852">
    <property type="entry name" value="Pyr_redox_dim"/>
    <property type="match status" value="1"/>
</dbReference>
<keyword evidence="11" id="KW-0547">Nucleotide-binding</keyword>
<dbReference type="FunFam" id="3.30.390.30:FF:000004">
    <property type="entry name" value="Thioredoxin reductase 1, cytoplasmic"/>
    <property type="match status" value="1"/>
</dbReference>
<dbReference type="InterPro" id="IPR016156">
    <property type="entry name" value="FAD/NAD-linked_Rdtase_dimer_sf"/>
</dbReference>
<evidence type="ECO:0000256" key="2">
    <source>
        <dbReference type="ARBA" id="ARBA00012610"/>
    </source>
</evidence>
<evidence type="ECO:0000313" key="17">
    <source>
        <dbReference type="Proteomes" id="UP000265180"/>
    </source>
</evidence>
<dbReference type="GO" id="GO:0045454">
    <property type="term" value="P:cell redox homeostasis"/>
    <property type="evidence" value="ECO:0007669"/>
    <property type="project" value="InterPro"/>
</dbReference>
<evidence type="ECO:0000256" key="8">
    <source>
        <dbReference type="ARBA" id="ARBA00023157"/>
    </source>
</evidence>
<feature type="binding site" evidence="11">
    <location>
        <position position="149"/>
    </location>
    <ligand>
        <name>FAD</name>
        <dbReference type="ChEBI" id="CHEBI:57692"/>
    </ligand>
</feature>
<keyword evidence="9 13" id="KW-0676">Redox-active center</keyword>
<feature type="domain" description="Pyridine nucleotide-disulphide oxidoreductase dimerisation" evidence="14">
    <location>
        <begin position="385"/>
        <end position="495"/>
    </location>
</feature>
<evidence type="ECO:0000256" key="4">
    <source>
        <dbReference type="ARBA" id="ARBA00022827"/>
    </source>
</evidence>
<dbReference type="PANTHER" id="PTHR42737">
    <property type="entry name" value="GLUTATHIONE REDUCTASE"/>
    <property type="match status" value="1"/>
</dbReference>
<evidence type="ECO:0000313" key="16">
    <source>
        <dbReference type="Ensembl" id="ENSORLP00020035140.1"/>
    </source>
</evidence>
<feature type="binding site" evidence="11">
    <location>
        <position position="349"/>
    </location>
    <ligand>
        <name>FAD</name>
        <dbReference type="ChEBI" id="CHEBI:57692"/>
    </ligand>
</feature>
<feature type="binding site" evidence="11">
    <location>
        <position position="307"/>
    </location>
    <ligand>
        <name>NAD(+)</name>
        <dbReference type="ChEBI" id="CHEBI:57540"/>
    </ligand>
</feature>
<dbReference type="GO" id="GO:0004791">
    <property type="term" value="F:thioredoxin-disulfide reductase (NADPH) activity"/>
    <property type="evidence" value="ECO:0007669"/>
    <property type="project" value="UniProtKB-EC"/>
</dbReference>
<dbReference type="Gene3D" id="3.50.50.60">
    <property type="entry name" value="FAD/NAD(P)-binding domain"/>
    <property type="match status" value="2"/>
</dbReference>
<evidence type="ECO:0000256" key="11">
    <source>
        <dbReference type="PIRSR" id="PIRSR000350-3"/>
    </source>
</evidence>
<name>A0A3P9MQC5_ORYLA</name>
<dbReference type="Proteomes" id="UP000265180">
    <property type="component" value="Chromosome 9"/>
</dbReference>
<keyword evidence="7 13" id="KW-0560">Oxidoreductase</keyword>
<comment type="similarity">
    <text evidence="1 13">Belongs to the class-I pyridine nucleotide-disulfide oxidoreductase family.</text>
</comment>
<proteinExistence type="inferred from homology"/>
<reference evidence="16" key="3">
    <citation type="submission" date="2025-08" db="UniProtKB">
        <authorList>
            <consortium name="Ensembl"/>
        </authorList>
    </citation>
    <scope>IDENTIFICATION</scope>
    <source>
        <strain evidence="16">HNI</strain>
    </source>
</reference>
<keyword evidence="5" id="KW-0521">NADP</keyword>
<dbReference type="PROSITE" id="PS00076">
    <property type="entry name" value="PYRIDINE_REDOX_1"/>
    <property type="match status" value="1"/>
</dbReference>
<feature type="domain" description="FAD/NAD(P)-binding" evidence="15">
    <location>
        <begin position="30"/>
        <end position="365"/>
    </location>
</feature>
<keyword evidence="3 13" id="KW-0285">Flavoprotein</keyword>
<evidence type="ECO:0000256" key="9">
    <source>
        <dbReference type="ARBA" id="ARBA00023284"/>
    </source>
</evidence>
<dbReference type="Ensembl" id="ENSORLT00020035863.1">
    <property type="protein sequence ID" value="ENSORLP00020035140.1"/>
    <property type="gene ID" value="ENSORLG00020021979.1"/>
</dbReference>
<accession>A0A3P9MQC5</accession>
<keyword evidence="6" id="KW-0712">Selenocysteine</keyword>
<reference evidence="16" key="4">
    <citation type="submission" date="2025-09" db="UniProtKB">
        <authorList>
            <consortium name="Ensembl"/>
        </authorList>
    </citation>
    <scope>IDENTIFICATION</scope>
    <source>
        <strain evidence="16">HNI</strain>
    </source>
</reference>
<keyword evidence="8" id="KW-1015">Disulfide bond</keyword>
<evidence type="ECO:0000259" key="15">
    <source>
        <dbReference type="Pfam" id="PF07992"/>
    </source>
</evidence>
<feature type="binding site" evidence="11">
    <location>
        <begin position="215"/>
        <end position="222"/>
    </location>
    <ligand>
        <name>NAD(+)</name>
        <dbReference type="ChEBI" id="CHEBI:57540"/>
    </ligand>
</feature>
<keyword evidence="4 11" id="KW-0274">FAD</keyword>
<evidence type="ECO:0000256" key="13">
    <source>
        <dbReference type="RuleBase" id="RU003691"/>
    </source>
</evidence>
<evidence type="ECO:0000256" key="6">
    <source>
        <dbReference type="ARBA" id="ARBA00022933"/>
    </source>
</evidence>
<dbReference type="InterPro" id="IPR012999">
    <property type="entry name" value="Pyr_OxRdtase_I_AS"/>
</dbReference>
<keyword evidence="11" id="KW-0520">NAD</keyword>
<comment type="cofactor">
    <cofactor evidence="11">
        <name>FAD</name>
        <dbReference type="ChEBI" id="CHEBI:57692"/>
    </cofactor>
    <text evidence="11">Binds 1 FAD per subunit.</text>
</comment>
<dbReference type="InterPro" id="IPR006338">
    <property type="entry name" value="Thioredoxin/glutathione_Rdtase"/>
</dbReference>
<dbReference type="GO" id="GO:0050660">
    <property type="term" value="F:flavin adenine dinucleotide binding"/>
    <property type="evidence" value="ECO:0007669"/>
    <property type="project" value="InterPro"/>
</dbReference>
<evidence type="ECO:0000256" key="7">
    <source>
        <dbReference type="ARBA" id="ARBA00023002"/>
    </source>
</evidence>
<reference evidence="16 17" key="2">
    <citation type="submission" date="2017-04" db="EMBL/GenBank/DDBJ databases">
        <title>CpG methylation of centromeres and impact of large insertions on vertebrate speciation.</title>
        <authorList>
            <person name="Ichikawa K."/>
            <person name="Yoshimura J."/>
            <person name="Morishita S."/>
        </authorList>
    </citation>
    <scope>NUCLEOTIDE SEQUENCE</scope>
    <source>
        <strain evidence="16 17">HNI</strain>
    </source>
</reference>
<dbReference type="PANTHER" id="PTHR42737:SF7">
    <property type="entry name" value="THIOREDOXIN-DISULFIDE REDUCTASE"/>
    <property type="match status" value="1"/>
</dbReference>
<reference key="1">
    <citation type="journal article" date="2007" name="Nature">
        <title>The medaka draft genome and insights into vertebrate genome evolution.</title>
        <authorList>
            <person name="Kasahara M."/>
            <person name="Naruse K."/>
            <person name="Sasaki S."/>
            <person name="Nakatani Y."/>
            <person name="Qu W."/>
            <person name="Ahsan B."/>
            <person name="Yamada T."/>
            <person name="Nagayasu Y."/>
            <person name="Doi K."/>
            <person name="Kasai Y."/>
            <person name="Jindo T."/>
            <person name="Kobayashi D."/>
            <person name="Shimada A."/>
            <person name="Toyoda A."/>
            <person name="Kuroki Y."/>
            <person name="Fujiyama A."/>
            <person name="Sasaki T."/>
            <person name="Shimizu A."/>
            <person name="Asakawa S."/>
            <person name="Shimizu N."/>
            <person name="Hashimoto S."/>
            <person name="Yang J."/>
            <person name="Lee Y."/>
            <person name="Matsushima K."/>
            <person name="Sugano S."/>
            <person name="Sakaizumi M."/>
            <person name="Narita T."/>
            <person name="Ohishi K."/>
            <person name="Haga S."/>
            <person name="Ohta F."/>
            <person name="Nomoto H."/>
            <person name="Nogata K."/>
            <person name="Morishita T."/>
            <person name="Endo T."/>
            <person name="Shin-I T."/>
            <person name="Takeda H."/>
            <person name="Morishita S."/>
            <person name="Kohara Y."/>
        </authorList>
    </citation>
    <scope>NUCLEOTIDE SEQUENCE [LARGE SCALE GENOMIC DNA]</scope>
    <source>
        <strain>Hd-rR</strain>
    </source>
</reference>
<dbReference type="InterPro" id="IPR036188">
    <property type="entry name" value="FAD/NAD-bd_sf"/>
</dbReference>
<dbReference type="FunFam" id="3.50.50.60:FF:000190">
    <property type="entry name" value="Thioredoxin reductase"/>
    <property type="match status" value="1"/>
</dbReference>
<organism evidence="16 17">
    <name type="scientific">Oryzias latipes</name>
    <name type="common">Japanese rice fish</name>
    <name type="synonym">Japanese killifish</name>
    <dbReference type="NCBI Taxonomy" id="8090"/>
    <lineage>
        <taxon>Eukaryota</taxon>
        <taxon>Metazoa</taxon>
        <taxon>Chordata</taxon>
        <taxon>Craniata</taxon>
        <taxon>Vertebrata</taxon>
        <taxon>Euteleostomi</taxon>
        <taxon>Actinopterygii</taxon>
        <taxon>Neopterygii</taxon>
        <taxon>Teleostei</taxon>
        <taxon>Neoteleostei</taxon>
        <taxon>Acanthomorphata</taxon>
        <taxon>Ovalentaria</taxon>
        <taxon>Atherinomorphae</taxon>
        <taxon>Beloniformes</taxon>
        <taxon>Adrianichthyidae</taxon>
        <taxon>Oryziinae</taxon>
        <taxon>Oryzias</taxon>
    </lineage>
</organism>
<dbReference type="PIRSF" id="PIRSF000350">
    <property type="entry name" value="Mercury_reductase_MerA"/>
    <property type="match status" value="1"/>
</dbReference>
<dbReference type="PRINTS" id="PR00411">
    <property type="entry name" value="PNDRDTASEI"/>
</dbReference>
<evidence type="ECO:0000256" key="5">
    <source>
        <dbReference type="ARBA" id="ARBA00022857"/>
    </source>
</evidence>
<dbReference type="PRINTS" id="PR00368">
    <property type="entry name" value="FADPNR"/>
</dbReference>
<protein>
    <recommendedName>
        <fullName evidence="2">thioredoxin-disulfide reductase (NADPH)</fullName>
        <ecNumber evidence="2">1.8.1.9</ecNumber>
    </recommendedName>
</protein>
<sequence length="512" mass="55363">MAALCRGSHRWKKINSFQFLKRKLTGKHDYDLVVIGGGSGGLACSKEAAQLGQKVAVLDYVDPSAKGTKWGLGGTCVNVGCIPKKLMHQAALLGTAVKDAQRYGWQISGTVSHDWATMAEAVQNYVKSLNWGHRVQLQDKKVTYLNLKGTLVDKHTIRGLSKAGKETILTAKNIVLATGGRPKYPSNVPGALEHGITSDDIFWLKKSPGKTLVVGASYVALECAGFLTGIGLDTTVMVRTIALRGFDQQMAGLVTDHLESYGTRFEWKSVPTRVEKLSSGALKVTWTNTQTGCEHSDTFDSLLWAVGRAPETKALGLDKLGVQISKETGKIIVGPDESSSLPNIYAFGDIGEGRPELTPTAIKAGRLLAHRLAARSSELMNYDNVATTVFTPLEYGCVGLSEEEAEKRHGKDGIEVYHAFYKPLEFTVAQRDSSQCYIKVICERAGHRKILGLHFLGPNAGEVLQGFSLALQCGATYGQLMQTVGIHPTSAEELVKINITKRSGLDPTVTGC</sequence>
<dbReference type="EC" id="1.8.1.9" evidence="2"/>